<dbReference type="EMBL" id="MN740961">
    <property type="protein sequence ID" value="QHU20091.1"/>
    <property type="molecule type" value="Genomic_DNA"/>
</dbReference>
<dbReference type="SUPFAM" id="SSF55729">
    <property type="entry name" value="Acyl-CoA N-acyltransferases (Nat)"/>
    <property type="match status" value="1"/>
</dbReference>
<dbReference type="AlphaFoldDB" id="A0A6C0KSC5"/>
<dbReference type="Gene3D" id="3.40.630.30">
    <property type="match status" value="1"/>
</dbReference>
<evidence type="ECO:0000313" key="1">
    <source>
        <dbReference type="EMBL" id="QHU20091.1"/>
    </source>
</evidence>
<accession>A0A6C0KSC5</accession>
<organism evidence="1">
    <name type="scientific">viral metagenome</name>
    <dbReference type="NCBI Taxonomy" id="1070528"/>
    <lineage>
        <taxon>unclassified sequences</taxon>
        <taxon>metagenomes</taxon>
        <taxon>organismal metagenomes</taxon>
    </lineage>
</organism>
<sequence length="150" mass="17853">MSDLLSLHPYVLKTETNNDYCSFIILNGEEEIAHLISFIYTKKNLVYIQNLLSKEKGKRYGCFLISKLCDYIISHYPLIKWVELDDSTSVSPPLNIYYKLGFKVRDNNHNRYINWQTWLSRYTPLHNNPTEERRINIYILNVNVQKFLLS</sequence>
<evidence type="ECO:0008006" key="2">
    <source>
        <dbReference type="Google" id="ProtNLM"/>
    </source>
</evidence>
<name>A0A6C0KSC5_9ZZZZ</name>
<reference evidence="1" key="1">
    <citation type="journal article" date="2020" name="Nature">
        <title>Giant virus diversity and host interactions through global metagenomics.</title>
        <authorList>
            <person name="Schulz F."/>
            <person name="Roux S."/>
            <person name="Paez-Espino D."/>
            <person name="Jungbluth S."/>
            <person name="Walsh D.A."/>
            <person name="Denef V.J."/>
            <person name="McMahon K.D."/>
            <person name="Konstantinidis K.T."/>
            <person name="Eloe-Fadrosh E.A."/>
            <person name="Kyrpides N.C."/>
            <person name="Woyke T."/>
        </authorList>
    </citation>
    <scope>NUCLEOTIDE SEQUENCE</scope>
    <source>
        <strain evidence="1">GVMAG-S-3300013014-136</strain>
    </source>
</reference>
<protein>
    <recommendedName>
        <fullName evidence="2">N-acetyltransferase domain-containing protein</fullName>
    </recommendedName>
</protein>
<dbReference type="InterPro" id="IPR016181">
    <property type="entry name" value="Acyl_CoA_acyltransferase"/>
</dbReference>
<proteinExistence type="predicted"/>